<dbReference type="EMBL" id="AJLO02000024">
    <property type="protein sequence ID" value="KOE98912.1"/>
    <property type="molecule type" value="Genomic_DNA"/>
</dbReference>
<dbReference type="GO" id="GO:0016491">
    <property type="term" value="F:oxidoreductase activity"/>
    <property type="evidence" value="ECO:0007669"/>
    <property type="project" value="InterPro"/>
</dbReference>
<protein>
    <submittedName>
        <fullName evidence="2">Thioredoxin</fullName>
    </submittedName>
</protein>
<reference evidence="2 3" key="1">
    <citation type="journal article" date="2012" name="J. Bacteriol.">
        <title>Genome sequence of a novel nicotine-degrading strain, Pseudomonas geniculata N1.</title>
        <authorList>
            <person name="Tang H."/>
            <person name="Yu H."/>
            <person name="Tai C."/>
            <person name="Huang K."/>
            <person name="Liu Y."/>
            <person name="Wang L."/>
            <person name="Yao Y."/>
            <person name="Wu G."/>
            <person name="Xu P."/>
        </authorList>
    </citation>
    <scope>NUCLEOTIDE SEQUENCE [LARGE SCALE GENOMIC DNA]</scope>
    <source>
        <strain evidence="2 3">N1</strain>
    </source>
</reference>
<dbReference type="PANTHER" id="PTHR42852">
    <property type="entry name" value="THIOL:DISULFIDE INTERCHANGE PROTEIN DSBE"/>
    <property type="match status" value="1"/>
</dbReference>
<sequence>MGALRVYVLPLLLGLLGGAALLMALPSPEAGAHPAQAAPAAGFDGGGPWHNSPPLALNQLRGQVVLVEFWTYACSNCLTVAPHVHQWHARYARQGLQVIGVHTPEFAYEGLPGNVRKAIARLDITWPVVQDNQYRIWNAWGNRFWPALYLVDRQGRVVYRHYGEGDYARTESEIQRLLASP</sequence>
<comment type="caution">
    <text evidence="2">The sequence shown here is derived from an EMBL/GenBank/DDBJ whole genome shotgun (WGS) entry which is preliminary data.</text>
</comment>
<dbReference type="AlphaFoldDB" id="A0A0L8A952"/>
<dbReference type="PROSITE" id="PS51352">
    <property type="entry name" value="THIOREDOXIN_2"/>
    <property type="match status" value="1"/>
</dbReference>
<dbReference type="OrthoDB" id="9811352at2"/>
<dbReference type="GO" id="GO:0016209">
    <property type="term" value="F:antioxidant activity"/>
    <property type="evidence" value="ECO:0007669"/>
    <property type="project" value="InterPro"/>
</dbReference>
<dbReference type="Pfam" id="PF00578">
    <property type="entry name" value="AhpC-TSA"/>
    <property type="match status" value="1"/>
</dbReference>
<dbReference type="InterPro" id="IPR013766">
    <property type="entry name" value="Thioredoxin_domain"/>
</dbReference>
<dbReference type="RefSeq" id="WP_010483439.1">
    <property type="nucleotide sequence ID" value="NZ_AJLO02000024.1"/>
</dbReference>
<name>A0A0L8A952_9GAMM</name>
<feature type="domain" description="Thioredoxin" evidence="1">
    <location>
        <begin position="27"/>
        <end position="179"/>
    </location>
</feature>
<dbReference type="InterPro" id="IPR050553">
    <property type="entry name" value="Thioredoxin_ResA/DsbE_sf"/>
</dbReference>
<dbReference type="Gene3D" id="3.40.30.10">
    <property type="entry name" value="Glutaredoxin"/>
    <property type="match status" value="1"/>
</dbReference>
<dbReference type="InterPro" id="IPR036249">
    <property type="entry name" value="Thioredoxin-like_sf"/>
</dbReference>
<dbReference type="PANTHER" id="PTHR42852:SF13">
    <property type="entry name" value="PROTEIN DIPZ"/>
    <property type="match status" value="1"/>
</dbReference>
<dbReference type="InterPro" id="IPR000866">
    <property type="entry name" value="AhpC/TSA"/>
</dbReference>
<dbReference type="SUPFAM" id="SSF52833">
    <property type="entry name" value="Thioredoxin-like"/>
    <property type="match status" value="1"/>
</dbReference>
<evidence type="ECO:0000259" key="1">
    <source>
        <dbReference type="PROSITE" id="PS51352"/>
    </source>
</evidence>
<evidence type="ECO:0000313" key="2">
    <source>
        <dbReference type="EMBL" id="KOE98912.1"/>
    </source>
</evidence>
<gene>
    <name evidence="2" type="ORF">W7K_10960</name>
</gene>
<accession>A0A0L8A952</accession>
<organism evidence="2 3">
    <name type="scientific">Stenotrophomonas geniculata N1</name>
    <dbReference type="NCBI Taxonomy" id="1167641"/>
    <lineage>
        <taxon>Bacteria</taxon>
        <taxon>Pseudomonadati</taxon>
        <taxon>Pseudomonadota</taxon>
        <taxon>Gammaproteobacteria</taxon>
        <taxon>Lysobacterales</taxon>
        <taxon>Lysobacteraceae</taxon>
        <taxon>Stenotrophomonas</taxon>
    </lineage>
</organism>
<proteinExistence type="predicted"/>
<evidence type="ECO:0000313" key="3">
    <source>
        <dbReference type="Proteomes" id="UP000036890"/>
    </source>
</evidence>
<dbReference type="Proteomes" id="UP000036890">
    <property type="component" value="Unassembled WGS sequence"/>
</dbReference>